<organism evidence="2 3">
    <name type="scientific">Astathelohania contejeani</name>
    <dbReference type="NCBI Taxonomy" id="164912"/>
    <lineage>
        <taxon>Eukaryota</taxon>
        <taxon>Fungi</taxon>
        <taxon>Fungi incertae sedis</taxon>
        <taxon>Microsporidia</taxon>
        <taxon>Astathelohaniidae</taxon>
        <taxon>Astathelohania</taxon>
    </lineage>
</organism>
<feature type="coiled-coil region" evidence="1">
    <location>
        <begin position="266"/>
        <end position="353"/>
    </location>
</feature>
<dbReference type="EMBL" id="SBIQ01000008">
    <property type="protein sequence ID" value="KAF7684586.1"/>
    <property type="molecule type" value="Genomic_DNA"/>
</dbReference>
<protein>
    <submittedName>
        <fullName evidence="2">Uncharacterized protein</fullName>
    </submittedName>
</protein>
<keyword evidence="1" id="KW-0175">Coiled coil</keyword>
<name>A0ABQ7I2B4_9MICR</name>
<sequence length="514" mass="61795">MNEDYLKLTNITRDLEIEYNRLVKERDNIHTTLLNDTIREITQDNIKLKELMEILESKYKNKIDVLSEELETERKRIKSLEEKYLKETDLLIKERDEIRLELDAQEINRDEAEKRKNEELRKKKEETKKIEGELKTKIDHIKKLEAELKTSTNMIKKLEGRIDEIREETESELKIKEREIARLEELNKGVLKQKIDNTKRLEDKRMEDIIKEKEKEIGKLKKELEKLKNSRDEESKIRESDDIIKLSKEKENFLRSELDEKYRNEIIFYEEKLKLEKHEMEEIKNKYEKLKDDYRNLESRLKDQFPFQRKEIDYFKDLKKELFNIKEEREVVKKEYESRINEKMEIIELLKNHLKDREEVIDLQRNLLKNQKLDDWKYDVIMSDNIKKEEPLEVKENFEVVANKQVTNPIVEKINPVITKKREYKRKKVNLEKNKAALNEEVAPLTNKISDAKKPFLPTTKKLKSTINNLINGQNLPESKNEVSTPDNSSFFANLTFTDSSPIIKKPIFKTPKE</sequence>
<gene>
    <name evidence="2" type="ORF">TCON_0228</name>
</gene>
<evidence type="ECO:0000313" key="2">
    <source>
        <dbReference type="EMBL" id="KAF7684586.1"/>
    </source>
</evidence>
<dbReference type="Proteomes" id="UP001516464">
    <property type="component" value="Unassembled WGS sequence"/>
</dbReference>
<accession>A0ABQ7I2B4</accession>
<evidence type="ECO:0000313" key="3">
    <source>
        <dbReference type="Proteomes" id="UP001516464"/>
    </source>
</evidence>
<proteinExistence type="predicted"/>
<evidence type="ECO:0000256" key="1">
    <source>
        <dbReference type="SAM" id="Coils"/>
    </source>
</evidence>
<reference evidence="2 3" key="1">
    <citation type="submission" date="2019-01" db="EMBL/GenBank/DDBJ databases">
        <title>Genomes sequencing and comparative genomics of infectious freshwater microsporidia, Cucumispora dikerogammari and Thelohania contejeani.</title>
        <authorList>
            <person name="Cormier A."/>
            <person name="Giraud I."/>
            <person name="Wattier R."/>
            <person name="Teixeira M."/>
            <person name="Grandjean F."/>
            <person name="Rigaud T."/>
            <person name="Cordaux R."/>
        </authorList>
    </citation>
    <scope>NUCLEOTIDE SEQUENCE [LARGE SCALE GENOMIC DNA]</scope>
    <source>
        <strain evidence="2">T1</strain>
        <tissue evidence="2">Spores</tissue>
    </source>
</reference>
<feature type="coiled-coil region" evidence="1">
    <location>
        <begin position="421"/>
        <end position="448"/>
    </location>
</feature>
<keyword evidence="3" id="KW-1185">Reference proteome</keyword>
<comment type="caution">
    <text evidence="2">The sequence shown here is derived from an EMBL/GenBank/DDBJ whole genome shotgun (WGS) entry which is preliminary data.</text>
</comment>
<feature type="coiled-coil region" evidence="1">
    <location>
        <begin position="38"/>
        <end position="237"/>
    </location>
</feature>